<keyword evidence="2" id="KW-1185">Reference proteome</keyword>
<dbReference type="Proteomes" id="UP000691718">
    <property type="component" value="Unassembled WGS sequence"/>
</dbReference>
<comment type="caution">
    <text evidence="1">The sequence shown here is derived from an EMBL/GenBank/DDBJ whole genome shotgun (WGS) entry which is preliminary data.</text>
</comment>
<reference evidence="1" key="1">
    <citation type="submission" date="2021-04" db="EMBL/GenBank/DDBJ databases">
        <authorList>
            <person name="Tunstrom K."/>
        </authorList>
    </citation>
    <scope>NUCLEOTIDE SEQUENCE</scope>
</reference>
<sequence>MAFMIKKLKQLEILESDDLNYVTSKLVCEISSKTCMFGLCQSCKDNIITANEIDYNVNDKIVWPMCMPKKYEYGEEGNKRTTNKMVKAEREGSIRLDQFN</sequence>
<evidence type="ECO:0000313" key="2">
    <source>
        <dbReference type="Proteomes" id="UP000691718"/>
    </source>
</evidence>
<name>A0A8S3WJ85_PARAO</name>
<protein>
    <submittedName>
        <fullName evidence="1">(apollo) hypothetical protein</fullName>
    </submittedName>
</protein>
<dbReference type="AlphaFoldDB" id="A0A8S3WJ85"/>
<dbReference type="EMBL" id="CAJQZP010000478">
    <property type="protein sequence ID" value="CAG4963432.1"/>
    <property type="molecule type" value="Genomic_DNA"/>
</dbReference>
<proteinExistence type="predicted"/>
<accession>A0A8S3WJ85</accession>
<organism evidence="1 2">
    <name type="scientific">Parnassius apollo</name>
    <name type="common">Apollo butterfly</name>
    <name type="synonym">Papilio apollo</name>
    <dbReference type="NCBI Taxonomy" id="110799"/>
    <lineage>
        <taxon>Eukaryota</taxon>
        <taxon>Metazoa</taxon>
        <taxon>Ecdysozoa</taxon>
        <taxon>Arthropoda</taxon>
        <taxon>Hexapoda</taxon>
        <taxon>Insecta</taxon>
        <taxon>Pterygota</taxon>
        <taxon>Neoptera</taxon>
        <taxon>Endopterygota</taxon>
        <taxon>Lepidoptera</taxon>
        <taxon>Glossata</taxon>
        <taxon>Ditrysia</taxon>
        <taxon>Papilionoidea</taxon>
        <taxon>Papilionidae</taxon>
        <taxon>Parnassiinae</taxon>
        <taxon>Parnassini</taxon>
        <taxon>Parnassius</taxon>
        <taxon>Parnassius</taxon>
    </lineage>
</organism>
<gene>
    <name evidence="1" type="ORF">PAPOLLO_LOCUS6981</name>
</gene>
<evidence type="ECO:0000313" key="1">
    <source>
        <dbReference type="EMBL" id="CAG4963432.1"/>
    </source>
</evidence>